<dbReference type="InterPro" id="IPR004740">
    <property type="entry name" value="Nuc_H_symport"/>
</dbReference>
<accession>E8QZU2</accession>
<keyword evidence="5 7" id="KW-1133">Transmembrane helix</keyword>
<evidence type="ECO:0008006" key="10">
    <source>
        <dbReference type="Google" id="ProtNLM"/>
    </source>
</evidence>
<evidence type="ECO:0000256" key="6">
    <source>
        <dbReference type="ARBA" id="ARBA00023136"/>
    </source>
</evidence>
<reference evidence="8 9" key="2">
    <citation type="journal article" date="2011" name="Stand. Genomic Sci.">
        <title>Complete genome sequence of Isosphaera pallida type strain (IS1B).</title>
        <authorList>
            <consortium name="US DOE Joint Genome Institute (JGI-PGF)"/>
            <person name="Goker M."/>
            <person name="Cleland D."/>
            <person name="Saunders E."/>
            <person name="Lapidus A."/>
            <person name="Nolan M."/>
            <person name="Lucas S."/>
            <person name="Hammon N."/>
            <person name="Deshpande S."/>
            <person name="Cheng J.F."/>
            <person name="Tapia R."/>
            <person name="Han C."/>
            <person name="Goodwin L."/>
            <person name="Pitluck S."/>
            <person name="Liolios K."/>
            <person name="Pagani I."/>
            <person name="Ivanova N."/>
            <person name="Mavromatis K."/>
            <person name="Pati A."/>
            <person name="Chen A."/>
            <person name="Palaniappan K."/>
            <person name="Land M."/>
            <person name="Hauser L."/>
            <person name="Chang Y.J."/>
            <person name="Jeffries C.D."/>
            <person name="Detter J.C."/>
            <person name="Beck B."/>
            <person name="Woyke T."/>
            <person name="Bristow J."/>
            <person name="Eisen J.A."/>
            <person name="Markowitz V."/>
            <person name="Hugenholtz P."/>
            <person name="Kyrpides N.C."/>
            <person name="Klenk H.P."/>
        </authorList>
    </citation>
    <scope>NUCLEOTIDE SEQUENCE [LARGE SCALE GENOMIC DNA]</scope>
    <source>
        <strain evidence="9">ATCC 43644 / DSM 9630 / IS1B</strain>
    </source>
</reference>
<feature type="transmembrane region" description="Helical" evidence="7">
    <location>
        <begin position="383"/>
        <end position="401"/>
    </location>
</feature>
<gene>
    <name evidence="8" type="ordered locus">Isop_2663</name>
</gene>
<keyword evidence="6 7" id="KW-0472">Membrane</keyword>
<evidence type="ECO:0000256" key="5">
    <source>
        <dbReference type="ARBA" id="ARBA00022989"/>
    </source>
</evidence>
<dbReference type="PANTHER" id="PTHR23522">
    <property type="entry name" value="BLL5896 PROTEIN"/>
    <property type="match status" value="1"/>
</dbReference>
<dbReference type="Pfam" id="PF03825">
    <property type="entry name" value="Nuc_H_symport"/>
    <property type="match status" value="3"/>
</dbReference>
<evidence type="ECO:0000256" key="2">
    <source>
        <dbReference type="ARBA" id="ARBA00022448"/>
    </source>
</evidence>
<feature type="transmembrane region" description="Helical" evidence="7">
    <location>
        <begin position="505"/>
        <end position="524"/>
    </location>
</feature>
<evidence type="ECO:0000256" key="1">
    <source>
        <dbReference type="ARBA" id="ARBA00004651"/>
    </source>
</evidence>
<evidence type="ECO:0000256" key="4">
    <source>
        <dbReference type="ARBA" id="ARBA00022692"/>
    </source>
</evidence>
<dbReference type="RefSeq" id="WP_013565521.1">
    <property type="nucleotide sequence ID" value="NC_014962.1"/>
</dbReference>
<feature type="transmembrane region" description="Helical" evidence="7">
    <location>
        <begin position="277"/>
        <end position="296"/>
    </location>
</feature>
<sequence>MAAPASSVASSSPDDSPAPNIGLGLRIRLSLMMILQYYVWGIWLPMLAQHLGPNGLNLSGSEIGWIFSVYGLGAIAGPFLFGQIADRYLATEKVLFGCHLVGGLMLIAASEFTTFWPIFLLMLIYCCLYMPTMGLTNSLTFRALGEGNQNLFPGIRLWGTLGWIAAGLTFTMYLDYNELGFFRTIFELIGLTGAFESILGWWRETIVPALQSFHALPFVGEPNFRDCLRVAGLVSVVYGLYCLTLPHTPPIPAKETDPIDKRNAVLETLTLMRDRSFAVLVIVAGLIGIMLAFYFACENLFLENAWKRAEIARLQAEARAETPPDNDFLAFLDLAEKVEATGSADSVELENYTNLINNKIAERPLSDREKEALKRIKKIEPQIGAYMTIGQIAELVLMTLVPISIRQLGYKTTMIIGASAWAIRFGLSIVGQPFALMVGTIGLHGFAFGFFFVPAQMYVDKAASEDIKASAQSFLLFIIYGLGTVLGSVLAGWSIDAFGKDWSAIWTGPFVLTCLCIVAFLLLFQPKAIVAPKTTLPNSDIA</sequence>
<dbReference type="GO" id="GO:0005886">
    <property type="term" value="C:plasma membrane"/>
    <property type="evidence" value="ECO:0007669"/>
    <property type="project" value="UniProtKB-SubCell"/>
</dbReference>
<keyword evidence="9" id="KW-1185">Reference proteome</keyword>
<keyword evidence="3" id="KW-1003">Cell membrane</keyword>
<dbReference type="Gene3D" id="1.20.1250.20">
    <property type="entry name" value="MFS general substrate transporter like domains"/>
    <property type="match status" value="2"/>
</dbReference>
<feature type="transmembrane region" description="Helical" evidence="7">
    <location>
        <begin position="63"/>
        <end position="82"/>
    </location>
</feature>
<keyword evidence="2" id="KW-0813">Transport</keyword>
<dbReference type="KEGG" id="ipa:Isop_2663"/>
<feature type="transmembrane region" description="Helical" evidence="7">
    <location>
        <begin position="94"/>
        <end position="110"/>
    </location>
</feature>
<dbReference type="EMBL" id="CP002353">
    <property type="protein sequence ID" value="ADV63233.1"/>
    <property type="molecule type" value="Genomic_DNA"/>
</dbReference>
<name>E8QZU2_ISOPI</name>
<dbReference type="OrthoDB" id="9783013at2"/>
<feature type="transmembrane region" description="Helical" evidence="7">
    <location>
        <begin position="116"/>
        <end position="135"/>
    </location>
</feature>
<dbReference type="GO" id="GO:0015213">
    <property type="term" value="F:uridine transmembrane transporter activity"/>
    <property type="evidence" value="ECO:0007669"/>
    <property type="project" value="TreeGrafter"/>
</dbReference>
<comment type="subcellular location">
    <subcellularLocation>
        <location evidence="1">Cell membrane</location>
        <topology evidence="1">Multi-pass membrane protein</topology>
    </subcellularLocation>
</comment>
<feature type="transmembrane region" description="Helical" evidence="7">
    <location>
        <begin position="474"/>
        <end position="493"/>
    </location>
</feature>
<dbReference type="InParanoid" id="E8QZU2"/>
<evidence type="ECO:0000313" key="9">
    <source>
        <dbReference type="Proteomes" id="UP000008631"/>
    </source>
</evidence>
<proteinExistence type="predicted"/>
<feature type="transmembrane region" description="Helical" evidence="7">
    <location>
        <begin position="155"/>
        <end position="174"/>
    </location>
</feature>
<dbReference type="SUPFAM" id="SSF103473">
    <property type="entry name" value="MFS general substrate transporter"/>
    <property type="match status" value="2"/>
</dbReference>
<dbReference type="HOGENOM" id="CLU_013133_1_2_0"/>
<evidence type="ECO:0000256" key="3">
    <source>
        <dbReference type="ARBA" id="ARBA00022475"/>
    </source>
</evidence>
<feature type="transmembrane region" description="Helical" evidence="7">
    <location>
        <begin position="29"/>
        <end position="51"/>
    </location>
</feature>
<dbReference type="Proteomes" id="UP000008631">
    <property type="component" value="Chromosome"/>
</dbReference>
<feature type="transmembrane region" description="Helical" evidence="7">
    <location>
        <begin position="433"/>
        <end position="453"/>
    </location>
</feature>
<dbReference type="GO" id="GO:0015212">
    <property type="term" value="F:cytidine transmembrane transporter activity"/>
    <property type="evidence" value="ECO:0007669"/>
    <property type="project" value="TreeGrafter"/>
</dbReference>
<protein>
    <recommendedName>
        <fullName evidence="10">Major facilitator superfamily MFS_1</fullName>
    </recommendedName>
</protein>
<dbReference type="AlphaFoldDB" id="E8QZU2"/>
<dbReference type="FunCoup" id="E8QZU2">
    <property type="interactions" value="46"/>
</dbReference>
<dbReference type="InterPro" id="IPR036259">
    <property type="entry name" value="MFS_trans_sf"/>
</dbReference>
<dbReference type="eggNOG" id="COG2814">
    <property type="taxonomic scope" value="Bacteria"/>
</dbReference>
<dbReference type="PANTHER" id="PTHR23522:SF4">
    <property type="entry name" value="NUCLEOSIDE PERMEASE NUPG-RELATED"/>
    <property type="match status" value="1"/>
</dbReference>
<keyword evidence="4 7" id="KW-0812">Transmembrane</keyword>
<reference key="1">
    <citation type="submission" date="2010-11" db="EMBL/GenBank/DDBJ databases">
        <title>The complete sequence of chromosome of Isophaera pallida ATCC 43644.</title>
        <authorList>
            <consortium name="US DOE Joint Genome Institute (JGI-PGF)"/>
            <person name="Lucas S."/>
            <person name="Copeland A."/>
            <person name="Lapidus A."/>
            <person name="Bruce D."/>
            <person name="Goodwin L."/>
            <person name="Pitluck S."/>
            <person name="Kyrpides N."/>
            <person name="Mavromatis K."/>
            <person name="Pagani I."/>
            <person name="Ivanova N."/>
            <person name="Saunders E."/>
            <person name="Brettin T."/>
            <person name="Detter J.C."/>
            <person name="Han C."/>
            <person name="Tapia R."/>
            <person name="Land M."/>
            <person name="Hauser L."/>
            <person name="Markowitz V."/>
            <person name="Cheng J.-F."/>
            <person name="Hugenholtz P."/>
            <person name="Woyke T."/>
            <person name="Wu D."/>
            <person name="Eisen J.A."/>
        </authorList>
    </citation>
    <scope>NUCLEOTIDE SEQUENCE</scope>
    <source>
        <strain>ATCC 43644</strain>
    </source>
</reference>
<evidence type="ECO:0000256" key="7">
    <source>
        <dbReference type="SAM" id="Phobius"/>
    </source>
</evidence>
<dbReference type="STRING" id="575540.Isop_2663"/>
<organism evidence="8 9">
    <name type="scientific">Isosphaera pallida (strain ATCC 43644 / DSM 9630 / IS1B)</name>
    <dbReference type="NCBI Taxonomy" id="575540"/>
    <lineage>
        <taxon>Bacteria</taxon>
        <taxon>Pseudomonadati</taxon>
        <taxon>Planctomycetota</taxon>
        <taxon>Planctomycetia</taxon>
        <taxon>Isosphaerales</taxon>
        <taxon>Isosphaeraceae</taxon>
        <taxon>Isosphaera</taxon>
    </lineage>
</organism>
<evidence type="ECO:0000313" key="8">
    <source>
        <dbReference type="EMBL" id="ADV63233.1"/>
    </source>
</evidence>